<dbReference type="OrthoDB" id="3224978at2759"/>
<dbReference type="Proteomes" id="UP000054248">
    <property type="component" value="Unassembled WGS sequence"/>
</dbReference>
<feature type="compositionally biased region" description="Low complexity" evidence="1">
    <location>
        <begin position="143"/>
        <end position="157"/>
    </location>
</feature>
<dbReference type="HOGENOM" id="CLU_746376_0_0_1"/>
<organism evidence="2 3">
    <name type="scientific">Tulasnella calospora MUT 4182</name>
    <dbReference type="NCBI Taxonomy" id="1051891"/>
    <lineage>
        <taxon>Eukaryota</taxon>
        <taxon>Fungi</taxon>
        <taxon>Dikarya</taxon>
        <taxon>Basidiomycota</taxon>
        <taxon>Agaricomycotina</taxon>
        <taxon>Agaricomycetes</taxon>
        <taxon>Cantharellales</taxon>
        <taxon>Tulasnellaceae</taxon>
        <taxon>Tulasnella</taxon>
    </lineage>
</organism>
<gene>
    <name evidence="2" type="ORF">M407DRAFT_241883</name>
</gene>
<dbReference type="EMBL" id="KN822965">
    <property type="protein sequence ID" value="KIO31175.1"/>
    <property type="molecule type" value="Genomic_DNA"/>
</dbReference>
<evidence type="ECO:0000313" key="2">
    <source>
        <dbReference type="EMBL" id="KIO31175.1"/>
    </source>
</evidence>
<feature type="compositionally biased region" description="Acidic residues" evidence="1">
    <location>
        <begin position="166"/>
        <end position="175"/>
    </location>
</feature>
<feature type="region of interest" description="Disordered" evidence="1">
    <location>
        <begin position="143"/>
        <end position="184"/>
    </location>
</feature>
<reference evidence="3" key="2">
    <citation type="submission" date="2015-01" db="EMBL/GenBank/DDBJ databases">
        <title>Evolutionary Origins and Diversification of the Mycorrhizal Mutualists.</title>
        <authorList>
            <consortium name="DOE Joint Genome Institute"/>
            <consortium name="Mycorrhizal Genomics Consortium"/>
            <person name="Kohler A."/>
            <person name="Kuo A."/>
            <person name="Nagy L.G."/>
            <person name="Floudas D."/>
            <person name="Copeland A."/>
            <person name="Barry K.W."/>
            <person name="Cichocki N."/>
            <person name="Veneault-Fourrey C."/>
            <person name="LaButti K."/>
            <person name="Lindquist E.A."/>
            <person name="Lipzen A."/>
            <person name="Lundell T."/>
            <person name="Morin E."/>
            <person name="Murat C."/>
            <person name="Riley R."/>
            <person name="Ohm R."/>
            <person name="Sun H."/>
            <person name="Tunlid A."/>
            <person name="Henrissat B."/>
            <person name="Grigoriev I.V."/>
            <person name="Hibbett D.S."/>
            <person name="Martin F."/>
        </authorList>
    </citation>
    <scope>NUCLEOTIDE SEQUENCE [LARGE SCALE GENOMIC DNA]</scope>
    <source>
        <strain evidence="3">MUT 4182</strain>
    </source>
</reference>
<keyword evidence="3" id="KW-1185">Reference proteome</keyword>
<protein>
    <submittedName>
        <fullName evidence="2">Uncharacterized protein</fullName>
    </submittedName>
</protein>
<reference evidence="2 3" key="1">
    <citation type="submission" date="2014-04" db="EMBL/GenBank/DDBJ databases">
        <authorList>
            <consortium name="DOE Joint Genome Institute"/>
            <person name="Kuo A."/>
            <person name="Girlanda M."/>
            <person name="Perotto S."/>
            <person name="Kohler A."/>
            <person name="Nagy L.G."/>
            <person name="Floudas D."/>
            <person name="Copeland A."/>
            <person name="Barry K.W."/>
            <person name="Cichocki N."/>
            <person name="Veneault-Fourrey C."/>
            <person name="LaButti K."/>
            <person name="Lindquist E.A."/>
            <person name="Lipzen A."/>
            <person name="Lundell T."/>
            <person name="Morin E."/>
            <person name="Murat C."/>
            <person name="Sun H."/>
            <person name="Tunlid A."/>
            <person name="Henrissat B."/>
            <person name="Grigoriev I.V."/>
            <person name="Hibbett D.S."/>
            <person name="Martin F."/>
            <person name="Nordberg H.P."/>
            <person name="Cantor M.N."/>
            <person name="Hua S.X."/>
        </authorList>
    </citation>
    <scope>NUCLEOTIDE SEQUENCE [LARGE SCALE GENOMIC DNA]</scope>
    <source>
        <strain evidence="2 3">MUT 4182</strain>
    </source>
</reference>
<dbReference type="AlphaFoldDB" id="A0A0C3QH84"/>
<evidence type="ECO:0000313" key="3">
    <source>
        <dbReference type="Proteomes" id="UP000054248"/>
    </source>
</evidence>
<accession>A0A0C3QH84</accession>
<evidence type="ECO:0000256" key="1">
    <source>
        <dbReference type="SAM" id="MobiDB-lite"/>
    </source>
</evidence>
<sequence length="371" mass="40089">MQSIAFVDAMQQYQSGAVVLPPSSKSPVFDFDDVWADHVLALRNTAKASLGDAGWPVLLPMEGVSPTAMHHLGVKPEEYSQTAATAAATHWPTFSTGAPVALNPQLGGDGDGWTTTNSASSTYGAMFPTTTFGGYMMPIDQTSSTTSVSTLESPRSSRGSKRPPSTDDDEDEDSPLEFASSKAKRPRFDVNPSFSFSSASFSKCGSGSNGVQTTRYSFSTRAAPPSLVRLLLLHLTCRWTALTSRDSGKPCRVHGSSQTSHHHHQVIIPMLSSPFVLCLLYKSRSLGYRSRSGVRQLRLGPPRLSENFRGPAPRLPNVCRTPTSARFLSFSFLSCASVCMTTSSTLPHHLDPPLNLLYLITLQTITAKPPF</sequence>
<name>A0A0C3QH84_9AGAM</name>
<proteinExistence type="predicted"/>